<dbReference type="AlphaFoldDB" id="A0A1H7YXU8"/>
<dbReference type="STRING" id="407022.SAMN05661044_05354"/>
<accession>A0A1H7YXU8</accession>
<organism evidence="1 2">
    <name type="scientific">Olivibacter domesticus</name>
    <name type="common">Pseudosphingobacterium domesticum</name>
    <dbReference type="NCBI Taxonomy" id="407022"/>
    <lineage>
        <taxon>Bacteria</taxon>
        <taxon>Pseudomonadati</taxon>
        <taxon>Bacteroidota</taxon>
        <taxon>Sphingobacteriia</taxon>
        <taxon>Sphingobacteriales</taxon>
        <taxon>Sphingobacteriaceae</taxon>
        <taxon>Olivibacter</taxon>
    </lineage>
</organism>
<dbReference type="RefSeq" id="WP_093332435.1">
    <property type="nucleotide sequence ID" value="NZ_FOAF01000014.1"/>
</dbReference>
<dbReference type="EMBL" id="FOAF01000014">
    <property type="protein sequence ID" value="SEM50218.1"/>
    <property type="molecule type" value="Genomic_DNA"/>
</dbReference>
<sequence length="165" mass="18939">MKGLRIKQKAGKSFIELDPLNDDHVRKNHLLTSISEWSGEGEKSCNIYLNVEQTKELFEYLRRYLDEKNEVLALHREGVIEQKKILKSVYQETKNSGKVTYQHLTDLSKIGAPIIALLAKDFHVPASEVLFIAKNNPLPFALLNKHYKVCWESVLTEPIPINILV</sequence>
<keyword evidence="2" id="KW-1185">Reference proteome</keyword>
<reference evidence="2" key="1">
    <citation type="submission" date="2016-10" db="EMBL/GenBank/DDBJ databases">
        <authorList>
            <person name="Varghese N."/>
            <person name="Submissions S."/>
        </authorList>
    </citation>
    <scope>NUCLEOTIDE SEQUENCE [LARGE SCALE GENOMIC DNA]</scope>
    <source>
        <strain evidence="2">DSM 18733</strain>
    </source>
</reference>
<name>A0A1H7YXU8_OLID1</name>
<dbReference type="OrthoDB" id="796045at2"/>
<gene>
    <name evidence="1" type="ORF">SAMN05661044_05354</name>
</gene>
<evidence type="ECO:0000313" key="2">
    <source>
        <dbReference type="Proteomes" id="UP000199421"/>
    </source>
</evidence>
<dbReference type="Proteomes" id="UP000199421">
    <property type="component" value="Unassembled WGS sequence"/>
</dbReference>
<proteinExistence type="predicted"/>
<protein>
    <submittedName>
        <fullName evidence="1">Uncharacterized protein</fullName>
    </submittedName>
</protein>
<evidence type="ECO:0000313" key="1">
    <source>
        <dbReference type="EMBL" id="SEM50218.1"/>
    </source>
</evidence>